<sequence length="203" mass="21996">MVVHNLKCVVIGDSGVGKSSLLTRFVKGEFRGTGGTRSTISAAFLERQVDLGDGVSVKLEIWDTAGQERFRSLNTPMYYRGAAGAVLVYDACNAESWRNVPGWYSQLRMMGERDCQVALCASKLDLALEGRRVVDPKDARAFVDSQRIPVFQETSAKTGDNVEDLFVGLARAMVQAGAAAKSNLGKPNKVKLEMPPARSSSCC</sequence>
<dbReference type="GO" id="GO:0003924">
    <property type="term" value="F:GTPase activity"/>
    <property type="evidence" value="ECO:0007669"/>
    <property type="project" value="InterPro"/>
</dbReference>
<dbReference type="Proteomes" id="UP001230188">
    <property type="component" value="Unassembled WGS sequence"/>
</dbReference>
<dbReference type="SMART" id="SM00173">
    <property type="entry name" value="RAS"/>
    <property type="match status" value="1"/>
</dbReference>
<dbReference type="PROSITE" id="PS51419">
    <property type="entry name" value="RAB"/>
    <property type="match status" value="1"/>
</dbReference>
<evidence type="ECO:0000313" key="2">
    <source>
        <dbReference type="EMBL" id="KAJ8605117.1"/>
    </source>
</evidence>
<dbReference type="Pfam" id="PF00071">
    <property type="entry name" value="Ras"/>
    <property type="match status" value="1"/>
</dbReference>
<accession>A0AAD7UFY9</accession>
<comment type="caution">
    <text evidence="2">The sequence shown here is derived from an EMBL/GenBank/DDBJ whole genome shotgun (WGS) entry which is preliminary data.</text>
</comment>
<dbReference type="InterPro" id="IPR027417">
    <property type="entry name" value="P-loop_NTPase"/>
</dbReference>
<evidence type="ECO:0000256" key="1">
    <source>
        <dbReference type="ARBA" id="ARBA00022741"/>
    </source>
</evidence>
<proteinExistence type="predicted"/>
<keyword evidence="3" id="KW-1185">Reference proteome</keyword>
<dbReference type="FunFam" id="3.40.50.300:FF:000808">
    <property type="entry name" value="Small GTP-binding protein, putative"/>
    <property type="match status" value="1"/>
</dbReference>
<dbReference type="PROSITE" id="PS51421">
    <property type="entry name" value="RAS"/>
    <property type="match status" value="1"/>
</dbReference>
<dbReference type="PRINTS" id="PR00449">
    <property type="entry name" value="RASTRNSFRMNG"/>
</dbReference>
<reference evidence="2" key="1">
    <citation type="submission" date="2023-01" db="EMBL/GenBank/DDBJ databases">
        <title>Metagenome sequencing of chrysophaentin producing Chrysophaeum taylorii.</title>
        <authorList>
            <person name="Davison J."/>
            <person name="Bewley C."/>
        </authorList>
    </citation>
    <scope>NUCLEOTIDE SEQUENCE</scope>
    <source>
        <strain evidence="2">NIES-1699</strain>
    </source>
</reference>
<dbReference type="Gene3D" id="3.40.50.300">
    <property type="entry name" value="P-loop containing nucleotide triphosphate hydrolases"/>
    <property type="match status" value="1"/>
</dbReference>
<protein>
    <submittedName>
        <fullName evidence="2">Uncharacterized protein</fullName>
    </submittedName>
</protein>
<dbReference type="AlphaFoldDB" id="A0AAD7UFY9"/>
<dbReference type="SMART" id="SM00175">
    <property type="entry name" value="RAB"/>
    <property type="match status" value="1"/>
</dbReference>
<gene>
    <name evidence="2" type="ORF">CTAYLR_000431</name>
</gene>
<dbReference type="SUPFAM" id="SSF52540">
    <property type="entry name" value="P-loop containing nucleoside triphosphate hydrolases"/>
    <property type="match status" value="1"/>
</dbReference>
<dbReference type="SMART" id="SM00174">
    <property type="entry name" value="RHO"/>
    <property type="match status" value="1"/>
</dbReference>
<dbReference type="CDD" id="cd00154">
    <property type="entry name" value="Rab"/>
    <property type="match status" value="1"/>
</dbReference>
<dbReference type="PANTHER" id="PTHR47978">
    <property type="match status" value="1"/>
</dbReference>
<evidence type="ECO:0000313" key="3">
    <source>
        <dbReference type="Proteomes" id="UP001230188"/>
    </source>
</evidence>
<dbReference type="InterPro" id="IPR001806">
    <property type="entry name" value="Small_GTPase"/>
</dbReference>
<dbReference type="NCBIfam" id="TIGR00231">
    <property type="entry name" value="small_GTP"/>
    <property type="match status" value="1"/>
</dbReference>
<name>A0AAD7UFY9_9STRA</name>
<dbReference type="EMBL" id="JAQMWT010000317">
    <property type="protein sequence ID" value="KAJ8605117.1"/>
    <property type="molecule type" value="Genomic_DNA"/>
</dbReference>
<dbReference type="GO" id="GO:0005525">
    <property type="term" value="F:GTP binding"/>
    <property type="evidence" value="ECO:0007669"/>
    <property type="project" value="InterPro"/>
</dbReference>
<organism evidence="2 3">
    <name type="scientific">Chrysophaeum taylorii</name>
    <dbReference type="NCBI Taxonomy" id="2483200"/>
    <lineage>
        <taxon>Eukaryota</taxon>
        <taxon>Sar</taxon>
        <taxon>Stramenopiles</taxon>
        <taxon>Ochrophyta</taxon>
        <taxon>Pelagophyceae</taxon>
        <taxon>Pelagomonadales</taxon>
        <taxon>Pelagomonadaceae</taxon>
        <taxon>Chrysophaeum</taxon>
    </lineage>
</organism>
<keyword evidence="1" id="KW-0547">Nucleotide-binding</keyword>
<dbReference type="InterPro" id="IPR005225">
    <property type="entry name" value="Small_GTP-bd"/>
</dbReference>
<dbReference type="SMART" id="SM00176">
    <property type="entry name" value="RAN"/>
    <property type="match status" value="1"/>
</dbReference>